<evidence type="ECO:0000256" key="2">
    <source>
        <dbReference type="ARBA" id="ARBA00023034"/>
    </source>
</evidence>
<evidence type="ECO:0000256" key="1">
    <source>
        <dbReference type="ARBA" id="ARBA00004447"/>
    </source>
</evidence>
<feature type="region of interest" description="Disordered" evidence="3">
    <location>
        <begin position="218"/>
        <end position="240"/>
    </location>
</feature>
<dbReference type="AlphaFoldDB" id="A0A6A4WU54"/>
<reference evidence="5 6" key="1">
    <citation type="submission" date="2019-07" db="EMBL/GenBank/DDBJ databases">
        <title>Draft genome assembly of a fouling barnacle, Amphibalanus amphitrite (Darwin, 1854): The first reference genome for Thecostraca.</title>
        <authorList>
            <person name="Kim W."/>
        </authorList>
    </citation>
    <scope>NUCLEOTIDE SEQUENCE [LARGE SCALE GENOMIC DNA]</scope>
    <source>
        <strain evidence="5">SNU_AA5</strain>
        <tissue evidence="5">Soma without cirri and trophi</tissue>
    </source>
</reference>
<keyword evidence="5" id="KW-0808">Transferase</keyword>
<dbReference type="GO" id="GO:0032580">
    <property type="term" value="C:Golgi cisterna membrane"/>
    <property type="evidence" value="ECO:0007669"/>
    <property type="project" value="UniProtKB-SubCell"/>
</dbReference>
<dbReference type="PANTHER" id="PTHR48438">
    <property type="entry name" value="ALPHA-(1,3)-FUCOSYLTRANSFERASE C-RELATED"/>
    <property type="match status" value="1"/>
</dbReference>
<dbReference type="Proteomes" id="UP000440578">
    <property type="component" value="Unassembled WGS sequence"/>
</dbReference>
<keyword evidence="2" id="KW-0333">Golgi apparatus</keyword>
<gene>
    <name evidence="5" type="primary">FUT7</name>
    <name evidence="5" type="ORF">FJT64_021464</name>
</gene>
<organism evidence="5 6">
    <name type="scientific">Amphibalanus amphitrite</name>
    <name type="common">Striped barnacle</name>
    <name type="synonym">Balanus amphitrite</name>
    <dbReference type="NCBI Taxonomy" id="1232801"/>
    <lineage>
        <taxon>Eukaryota</taxon>
        <taxon>Metazoa</taxon>
        <taxon>Ecdysozoa</taxon>
        <taxon>Arthropoda</taxon>
        <taxon>Crustacea</taxon>
        <taxon>Multicrustacea</taxon>
        <taxon>Cirripedia</taxon>
        <taxon>Thoracica</taxon>
        <taxon>Thoracicalcarea</taxon>
        <taxon>Balanomorpha</taxon>
        <taxon>Balanoidea</taxon>
        <taxon>Balanidae</taxon>
        <taxon>Amphibalaninae</taxon>
        <taxon>Amphibalanus</taxon>
    </lineage>
</organism>
<dbReference type="OrthoDB" id="427096at2759"/>
<name>A0A6A4WU54_AMPAM</name>
<proteinExistence type="predicted"/>
<feature type="domain" description="Fucosyltransferase N-terminal" evidence="4">
    <location>
        <begin position="124"/>
        <end position="213"/>
    </location>
</feature>
<keyword evidence="5" id="KW-0328">Glycosyltransferase</keyword>
<sequence length="240" mass="26800">MTHRRPSLSPLKLKRRSPASCVVKSVLATALLLVTLYQLLAMDVIRLSRTSEVPASARLWPGPEAAFGAEDRTRMSTLGRILLLGEPRPAARGVNYTVAVWRHGARLERRLLRSYGSGAARPPLRGCAVQNCRLIYTENSEEAAAADAVLFHLQLTSERALPGRRRPQQRWIFLSDESPRHAFLTRNNISHYNGVFNWSMGYRYDTDVPVPYGRTAPGQVGDAATRTHQTGGHHGLELRR</sequence>
<dbReference type="PANTHER" id="PTHR48438:SF1">
    <property type="entry name" value="ALPHA-(1,3)-FUCOSYLTRANSFERASE C-RELATED"/>
    <property type="match status" value="1"/>
</dbReference>
<dbReference type="InterPro" id="IPR031481">
    <property type="entry name" value="Glyco_tran_10_N"/>
</dbReference>
<evidence type="ECO:0000313" key="6">
    <source>
        <dbReference type="Proteomes" id="UP000440578"/>
    </source>
</evidence>
<comment type="subcellular location">
    <subcellularLocation>
        <location evidence="1">Golgi apparatus</location>
        <location evidence="1">Golgi stack membrane</location>
        <topology evidence="1">Single-pass type II membrane protein</topology>
    </subcellularLocation>
</comment>
<dbReference type="GO" id="GO:0008417">
    <property type="term" value="F:fucosyltransferase activity"/>
    <property type="evidence" value="ECO:0007669"/>
    <property type="project" value="InterPro"/>
</dbReference>
<dbReference type="InterPro" id="IPR001503">
    <property type="entry name" value="Glyco_trans_10"/>
</dbReference>
<evidence type="ECO:0000256" key="3">
    <source>
        <dbReference type="SAM" id="MobiDB-lite"/>
    </source>
</evidence>
<comment type="caution">
    <text evidence="5">The sequence shown here is derived from an EMBL/GenBank/DDBJ whole genome shotgun (WGS) entry which is preliminary data.</text>
</comment>
<keyword evidence="6" id="KW-1185">Reference proteome</keyword>
<evidence type="ECO:0000313" key="5">
    <source>
        <dbReference type="EMBL" id="KAF0307160.1"/>
    </source>
</evidence>
<dbReference type="SUPFAM" id="SSF53756">
    <property type="entry name" value="UDP-Glycosyltransferase/glycogen phosphorylase"/>
    <property type="match status" value="1"/>
</dbReference>
<protein>
    <submittedName>
        <fullName evidence="5">Alpha-(1,3)-fucosyltransferase 7</fullName>
    </submittedName>
</protein>
<evidence type="ECO:0000259" key="4">
    <source>
        <dbReference type="Pfam" id="PF17039"/>
    </source>
</evidence>
<dbReference type="Pfam" id="PF17039">
    <property type="entry name" value="Glyco_tran_10_N"/>
    <property type="match status" value="1"/>
</dbReference>
<accession>A0A6A4WU54</accession>
<dbReference type="EMBL" id="VIIS01000599">
    <property type="protein sequence ID" value="KAF0307160.1"/>
    <property type="molecule type" value="Genomic_DNA"/>
</dbReference>